<evidence type="ECO:0000256" key="3">
    <source>
        <dbReference type="ARBA" id="ARBA00023242"/>
    </source>
</evidence>
<dbReference type="EMBL" id="JBFMKM010000012">
    <property type="protein sequence ID" value="KAL1302498.1"/>
    <property type="molecule type" value="Genomic_DNA"/>
</dbReference>
<feature type="compositionally biased region" description="Gly residues" evidence="4">
    <location>
        <begin position="877"/>
        <end position="887"/>
    </location>
</feature>
<dbReference type="PROSITE" id="PS50048">
    <property type="entry name" value="ZN2_CY6_FUNGAL_2"/>
    <property type="match status" value="1"/>
</dbReference>
<keyword evidence="2" id="KW-0479">Metal-binding</keyword>
<comment type="caution">
    <text evidence="6">The sequence shown here is derived from an EMBL/GenBank/DDBJ whole genome shotgun (WGS) entry which is preliminary data.</text>
</comment>
<dbReference type="SUPFAM" id="SSF57701">
    <property type="entry name" value="Zn2/Cys6 DNA-binding domain"/>
    <property type="match status" value="1"/>
</dbReference>
<evidence type="ECO:0000256" key="2">
    <source>
        <dbReference type="ARBA" id="ARBA00022723"/>
    </source>
</evidence>
<evidence type="ECO:0000313" key="7">
    <source>
        <dbReference type="Proteomes" id="UP001562354"/>
    </source>
</evidence>
<dbReference type="InterPro" id="IPR001138">
    <property type="entry name" value="Zn2Cys6_DnaBD"/>
</dbReference>
<proteinExistence type="predicted"/>
<name>A0ABR3P9A8_9PEZI</name>
<comment type="subcellular location">
    <subcellularLocation>
        <location evidence="1">Nucleus</location>
    </subcellularLocation>
</comment>
<dbReference type="InterPro" id="IPR007219">
    <property type="entry name" value="XnlR_reg_dom"/>
</dbReference>
<dbReference type="CDD" id="cd12148">
    <property type="entry name" value="fungal_TF_MHR"/>
    <property type="match status" value="1"/>
</dbReference>
<gene>
    <name evidence="6" type="ORF">AAFC00_002887</name>
</gene>
<evidence type="ECO:0000259" key="5">
    <source>
        <dbReference type="PROSITE" id="PS50048"/>
    </source>
</evidence>
<feature type="compositionally biased region" description="Low complexity" evidence="4">
    <location>
        <begin position="857"/>
        <end position="876"/>
    </location>
</feature>
<dbReference type="Pfam" id="PF00172">
    <property type="entry name" value="Zn_clus"/>
    <property type="match status" value="1"/>
</dbReference>
<dbReference type="PROSITE" id="PS00463">
    <property type="entry name" value="ZN2_CY6_FUNGAL_1"/>
    <property type="match status" value="1"/>
</dbReference>
<dbReference type="GeneID" id="95976589"/>
<evidence type="ECO:0000256" key="1">
    <source>
        <dbReference type="ARBA" id="ARBA00004123"/>
    </source>
</evidence>
<feature type="compositionally biased region" description="Low complexity" evidence="4">
    <location>
        <begin position="8"/>
        <end position="17"/>
    </location>
</feature>
<feature type="region of interest" description="Disordered" evidence="4">
    <location>
        <begin position="1"/>
        <end position="21"/>
    </location>
</feature>
<dbReference type="InterPro" id="IPR036864">
    <property type="entry name" value="Zn2-C6_fun-type_DNA-bd_sf"/>
</dbReference>
<dbReference type="Proteomes" id="UP001562354">
    <property type="component" value="Unassembled WGS sequence"/>
</dbReference>
<reference evidence="6 7" key="1">
    <citation type="submission" date="2024-07" db="EMBL/GenBank/DDBJ databases">
        <title>Draft sequence of the Neodothiora populina.</title>
        <authorList>
            <person name="Drown D.D."/>
            <person name="Schuette U.S."/>
            <person name="Buechlein A.B."/>
            <person name="Rusch D.R."/>
            <person name="Winton L.W."/>
            <person name="Adams G.A."/>
        </authorList>
    </citation>
    <scope>NUCLEOTIDE SEQUENCE [LARGE SCALE GENOMIC DNA]</scope>
    <source>
        <strain evidence="6 7">CPC 39397</strain>
    </source>
</reference>
<dbReference type="PANTHER" id="PTHR31001">
    <property type="entry name" value="UNCHARACTERIZED TRANSCRIPTIONAL REGULATORY PROTEIN"/>
    <property type="match status" value="1"/>
</dbReference>
<dbReference type="CDD" id="cd00067">
    <property type="entry name" value="GAL4"/>
    <property type="match status" value="1"/>
</dbReference>
<keyword evidence="7" id="KW-1185">Reference proteome</keyword>
<sequence>MLTPTPPSAHSSSGASPDTGQFRVVRKRNRIPLSCGPCRHRKLKCNRGHPCDNCQKRGDTASCAYASPTVRKKGATSAMLNSSPDDMQNRIDRLESLVLSLMTNGHQSAGPTAAHAAITSSRSDSLANSSATSFMPSDPNSIREVEGEDSDVNDVAQGLGIMKVDNGKAMFASDSHWYAILADIAEVKNYFANHKDQYQEQFQKVEASKEDHDTGSFLFRAPRLNDKSEIIANFPTKPAVDRLVARYFNSYDPAVHIIHGPTFQTQYDQHWANPSETSCVFYALLYAIMTLSLQSYNRAGDEPPEYRGKTLELSISYRRTTAQCLVLADTSVPMAQMLEALLLHLQAEYSRSRDAETGVLMISCICVRMAMRMGYHRDPRPYPTITPFQAEMRRRVWSFVRQADIMFSFQFGLPSMIRSDHVDTEMPRNLYDDELHEDMTELPPSRTDSEITPMSYMIAKARLAFLFGKIVDRTQSIHMPPSYDEVMKLDAELREAHESTPQHLKLRTIQESSRDPANLVMERFGLELIYLKSQVMLHRRFIARGRDTQRYAYSRRACIDASMEMLAHQSTLHHEAQPGGRLRSVKWFISSLTTHDFLLAAMVVCLDLYHTSEVERLGRKSSTGSSPMSSDVWAQDLKPQMMNALNHCIGIWDSLRDQSMEAYKASTTLRVMLEKLVAQQHAMSGGLQQPQQVPRAHMTSAYPALRQGGYGVFPNGQVADVVEDEVPPEHSAAMTLGLLSSGGVSPNAAFAAHAGQGLSMEGRPYPASMAGLLNDPMPARTGLTPQYSGAETGPQGMTGALSPGSQLLAMANMSNAAGAEGVEIDWNAWDSYVQGTAMDPMQMWSMNVDAAGPLDGQLQQQQQHQQHQQAQSQHVGGHNGSGNGNGVGNNFMDGLDPQGTDMM</sequence>
<keyword evidence="3" id="KW-0539">Nucleus</keyword>
<protein>
    <recommendedName>
        <fullName evidence="5">Zn(2)-C6 fungal-type domain-containing protein</fullName>
    </recommendedName>
</protein>
<dbReference type="RefSeq" id="XP_069198774.1">
    <property type="nucleotide sequence ID" value="XM_069342273.1"/>
</dbReference>
<feature type="domain" description="Zn(2)-C6 fungal-type" evidence="5">
    <location>
        <begin position="34"/>
        <end position="65"/>
    </location>
</feature>
<dbReference type="SMART" id="SM00066">
    <property type="entry name" value="GAL4"/>
    <property type="match status" value="1"/>
</dbReference>
<organism evidence="6 7">
    <name type="scientific">Neodothiora populina</name>
    <dbReference type="NCBI Taxonomy" id="2781224"/>
    <lineage>
        <taxon>Eukaryota</taxon>
        <taxon>Fungi</taxon>
        <taxon>Dikarya</taxon>
        <taxon>Ascomycota</taxon>
        <taxon>Pezizomycotina</taxon>
        <taxon>Dothideomycetes</taxon>
        <taxon>Dothideomycetidae</taxon>
        <taxon>Dothideales</taxon>
        <taxon>Dothioraceae</taxon>
        <taxon>Neodothiora</taxon>
    </lineage>
</organism>
<dbReference type="PANTHER" id="PTHR31001:SF49">
    <property type="entry name" value="ZN(II)2CYS6 TRANSCRIPTION FACTOR (EUROFUNG)"/>
    <property type="match status" value="1"/>
</dbReference>
<feature type="region of interest" description="Disordered" evidence="4">
    <location>
        <begin position="126"/>
        <end position="150"/>
    </location>
</feature>
<dbReference type="SMART" id="SM00906">
    <property type="entry name" value="Fungal_trans"/>
    <property type="match status" value="1"/>
</dbReference>
<evidence type="ECO:0000313" key="6">
    <source>
        <dbReference type="EMBL" id="KAL1302498.1"/>
    </source>
</evidence>
<accession>A0ABR3P9A8</accession>
<dbReference type="InterPro" id="IPR050613">
    <property type="entry name" value="Sec_Metabolite_Reg"/>
</dbReference>
<evidence type="ECO:0000256" key="4">
    <source>
        <dbReference type="SAM" id="MobiDB-lite"/>
    </source>
</evidence>
<dbReference type="Gene3D" id="4.10.240.10">
    <property type="entry name" value="Zn(2)-C6 fungal-type DNA-binding domain"/>
    <property type="match status" value="1"/>
</dbReference>
<dbReference type="Pfam" id="PF04082">
    <property type="entry name" value="Fungal_trans"/>
    <property type="match status" value="1"/>
</dbReference>
<feature type="region of interest" description="Disordered" evidence="4">
    <location>
        <begin position="856"/>
        <end position="903"/>
    </location>
</feature>